<dbReference type="EMBL" id="JACHVY010000001">
    <property type="protein sequence ID" value="MBB2899470.1"/>
    <property type="molecule type" value="Genomic_DNA"/>
</dbReference>
<evidence type="ECO:0000313" key="1">
    <source>
        <dbReference type="EMBL" id="MBB2899470.1"/>
    </source>
</evidence>
<reference evidence="1 2" key="1">
    <citation type="submission" date="2020-08" db="EMBL/GenBank/DDBJ databases">
        <title>The Agave Microbiome: Exploring the role of microbial communities in plant adaptations to desert environments.</title>
        <authorList>
            <person name="Partida-Martinez L.P."/>
        </authorList>
    </citation>
    <scope>NUCLEOTIDE SEQUENCE [LARGE SCALE GENOMIC DNA]</scope>
    <source>
        <strain evidence="1 2">AS2.23</strain>
    </source>
</reference>
<sequence>MIPEHPRFLSVAQISELADWLAEGPVVIRDVGALAAAALRPSLDVDGERIYRGEHEQAAALMHAIVTTRPFAGALNPGIGLFVALAALDRNGVRTVQPDAEYGQRLVGLVENGLDDVDVIALHLRQITLGEPWRGPLPPTG</sequence>
<evidence type="ECO:0000313" key="2">
    <source>
        <dbReference type="Proteomes" id="UP000533269"/>
    </source>
</evidence>
<comment type="caution">
    <text evidence="1">The sequence shown here is derived from an EMBL/GenBank/DDBJ whole genome shotgun (WGS) entry which is preliminary data.</text>
</comment>
<dbReference type="InterPro" id="IPR053737">
    <property type="entry name" value="Type_II_TA_Toxin"/>
</dbReference>
<organism evidence="1 2">
    <name type="scientific">Kineococcus radiotolerans</name>
    <dbReference type="NCBI Taxonomy" id="131568"/>
    <lineage>
        <taxon>Bacteria</taxon>
        <taxon>Bacillati</taxon>
        <taxon>Actinomycetota</taxon>
        <taxon>Actinomycetes</taxon>
        <taxon>Kineosporiales</taxon>
        <taxon>Kineosporiaceae</taxon>
        <taxon>Kineococcus</taxon>
    </lineage>
</organism>
<dbReference type="Gene3D" id="1.20.120.1870">
    <property type="entry name" value="Fic/DOC protein, Fido domain"/>
    <property type="match status" value="1"/>
</dbReference>
<dbReference type="AlphaFoldDB" id="A0A7W4TID7"/>
<dbReference type="RefSeq" id="WP_011981449.1">
    <property type="nucleotide sequence ID" value="NZ_JACHVY010000001.1"/>
</dbReference>
<gene>
    <name evidence="1" type="ORF">FHR75_000258</name>
</gene>
<reference evidence="1 2" key="2">
    <citation type="submission" date="2020-08" db="EMBL/GenBank/DDBJ databases">
        <authorList>
            <person name="Partida-Martinez L."/>
            <person name="Huntemann M."/>
            <person name="Clum A."/>
            <person name="Wang J."/>
            <person name="Palaniappan K."/>
            <person name="Ritter S."/>
            <person name="Chen I.-M."/>
            <person name="Stamatis D."/>
            <person name="Reddy T."/>
            <person name="O'Malley R."/>
            <person name="Daum C."/>
            <person name="Shapiro N."/>
            <person name="Ivanova N."/>
            <person name="Kyrpides N."/>
            <person name="Woyke T."/>
        </authorList>
    </citation>
    <scope>NUCLEOTIDE SEQUENCE [LARGE SCALE GENOMIC DNA]</scope>
    <source>
        <strain evidence="1 2">AS2.23</strain>
    </source>
</reference>
<protein>
    <submittedName>
        <fullName evidence="1">Death-on-curing protein</fullName>
    </submittedName>
</protein>
<name>A0A7W4TID7_KINRA</name>
<proteinExistence type="predicted"/>
<dbReference type="Proteomes" id="UP000533269">
    <property type="component" value="Unassembled WGS sequence"/>
</dbReference>
<accession>A0A7W4TID7</accession>